<reference evidence="2 3" key="1">
    <citation type="journal article" date="2024" name="J Genomics">
        <title>Draft genome sequencing and assembly of Favolaschia claudopus CIRM-BRFM 2984 isolated from oak limbs.</title>
        <authorList>
            <person name="Navarro D."/>
            <person name="Drula E."/>
            <person name="Chaduli D."/>
            <person name="Cazenave R."/>
            <person name="Ahrendt S."/>
            <person name="Wang J."/>
            <person name="Lipzen A."/>
            <person name="Daum C."/>
            <person name="Barry K."/>
            <person name="Grigoriev I.V."/>
            <person name="Favel A."/>
            <person name="Rosso M.N."/>
            <person name="Martin F."/>
        </authorList>
    </citation>
    <scope>NUCLEOTIDE SEQUENCE [LARGE SCALE GENOMIC DNA]</scope>
    <source>
        <strain evidence="2 3">CIRM-BRFM 2984</strain>
    </source>
</reference>
<evidence type="ECO:0000313" key="2">
    <source>
        <dbReference type="EMBL" id="KAK6984798.1"/>
    </source>
</evidence>
<keyword evidence="3" id="KW-1185">Reference proteome</keyword>
<dbReference type="EMBL" id="JAWWNJ010000134">
    <property type="protein sequence ID" value="KAK6984798.1"/>
    <property type="molecule type" value="Genomic_DNA"/>
</dbReference>
<feature type="compositionally biased region" description="Low complexity" evidence="1">
    <location>
        <begin position="162"/>
        <end position="182"/>
    </location>
</feature>
<accession>A0AAV9ZKQ2</accession>
<organism evidence="2 3">
    <name type="scientific">Favolaschia claudopus</name>
    <dbReference type="NCBI Taxonomy" id="2862362"/>
    <lineage>
        <taxon>Eukaryota</taxon>
        <taxon>Fungi</taxon>
        <taxon>Dikarya</taxon>
        <taxon>Basidiomycota</taxon>
        <taxon>Agaricomycotina</taxon>
        <taxon>Agaricomycetes</taxon>
        <taxon>Agaricomycetidae</taxon>
        <taxon>Agaricales</taxon>
        <taxon>Marasmiineae</taxon>
        <taxon>Mycenaceae</taxon>
        <taxon>Favolaschia</taxon>
    </lineage>
</organism>
<feature type="compositionally biased region" description="Polar residues" evidence="1">
    <location>
        <begin position="183"/>
        <end position="196"/>
    </location>
</feature>
<dbReference type="AlphaFoldDB" id="A0AAV9ZKQ2"/>
<gene>
    <name evidence="2" type="ORF">R3P38DRAFT_3231161</name>
</gene>
<evidence type="ECO:0000313" key="3">
    <source>
        <dbReference type="Proteomes" id="UP001362999"/>
    </source>
</evidence>
<protein>
    <submittedName>
        <fullName evidence="2">Uncharacterized protein</fullName>
    </submittedName>
</protein>
<feature type="region of interest" description="Disordered" evidence="1">
    <location>
        <begin position="136"/>
        <end position="227"/>
    </location>
</feature>
<name>A0AAV9ZKQ2_9AGAR</name>
<comment type="caution">
    <text evidence="2">The sequence shown here is derived from an EMBL/GenBank/DDBJ whole genome shotgun (WGS) entry which is preliminary data.</text>
</comment>
<proteinExistence type="predicted"/>
<evidence type="ECO:0000256" key="1">
    <source>
        <dbReference type="SAM" id="MobiDB-lite"/>
    </source>
</evidence>
<sequence length="227" mass="23996">MPRPHPMLSIAPESLFGPPRRRCCAVDVDRPKSSKYKKVRFIIYSGCVPSPPRLHLLFGAADRPPAPPQSPITSKSDLKSRSFDYPLTSPVLAIAVGVADRPPAPPQSPTALKSDLKSKSYDYILTSPVLAIAFGAADRPPAPPPSPTASKSELKSKSCNNTPTSPASAIAPSAAAIAPSTSMQTILRNTKSTQTRPSPPCLDFGLGTAAPALSDVNPHKSLKSKRK</sequence>
<feature type="region of interest" description="Disordered" evidence="1">
    <location>
        <begin position="60"/>
        <end position="79"/>
    </location>
</feature>
<dbReference type="Proteomes" id="UP001362999">
    <property type="component" value="Unassembled WGS sequence"/>
</dbReference>